<feature type="non-terminal residue" evidence="2">
    <location>
        <position position="1"/>
    </location>
</feature>
<organism evidence="2 3">
    <name type="scientific">Gulo gulo</name>
    <name type="common">Wolverine</name>
    <name type="synonym">Gluton</name>
    <dbReference type="NCBI Taxonomy" id="48420"/>
    <lineage>
        <taxon>Eukaryota</taxon>
        <taxon>Metazoa</taxon>
        <taxon>Chordata</taxon>
        <taxon>Craniata</taxon>
        <taxon>Vertebrata</taxon>
        <taxon>Euteleostomi</taxon>
        <taxon>Mammalia</taxon>
        <taxon>Eutheria</taxon>
        <taxon>Laurasiatheria</taxon>
        <taxon>Carnivora</taxon>
        <taxon>Caniformia</taxon>
        <taxon>Musteloidea</taxon>
        <taxon>Mustelidae</taxon>
        <taxon>Guloninae</taxon>
        <taxon>Gulo</taxon>
    </lineage>
</organism>
<evidence type="ECO:0000313" key="2">
    <source>
        <dbReference type="EMBL" id="VCW49231.1"/>
    </source>
</evidence>
<reference evidence="2 3" key="1">
    <citation type="submission" date="2018-10" db="EMBL/GenBank/DDBJ databases">
        <authorList>
            <person name="Ekblom R."/>
            <person name="Jareborg N."/>
        </authorList>
    </citation>
    <scope>NUCLEOTIDE SEQUENCE [LARGE SCALE GENOMIC DNA]</scope>
    <source>
        <tissue evidence="2">Muscle</tissue>
    </source>
</reference>
<feature type="compositionally biased region" description="Gly residues" evidence="1">
    <location>
        <begin position="83"/>
        <end position="95"/>
    </location>
</feature>
<feature type="region of interest" description="Disordered" evidence="1">
    <location>
        <begin position="68"/>
        <end position="101"/>
    </location>
</feature>
<dbReference type="AlphaFoldDB" id="A0A9X9PT02"/>
<comment type="caution">
    <text evidence="2">The sequence shown here is derived from an EMBL/GenBank/DDBJ whole genome shotgun (WGS) entry which is preliminary data.</text>
</comment>
<dbReference type="EMBL" id="CYRY02000231">
    <property type="protein sequence ID" value="VCW49231.1"/>
    <property type="molecule type" value="Genomic_DNA"/>
</dbReference>
<evidence type="ECO:0000256" key="1">
    <source>
        <dbReference type="SAM" id="MobiDB-lite"/>
    </source>
</evidence>
<sequence>EPRARAPWGGARPAGVPAPGCPGALVGPLPGLSSPAVRFLRRRGLDLAPGMGIPLPCLRGKWQPADGVGAPLGHREGPVPRGGMCGPGTEPGAGSPGLAWS</sequence>
<evidence type="ECO:0000313" key="3">
    <source>
        <dbReference type="Proteomes" id="UP000269945"/>
    </source>
</evidence>
<proteinExistence type="predicted"/>
<protein>
    <submittedName>
        <fullName evidence="2">Uncharacterized protein</fullName>
    </submittedName>
</protein>
<keyword evidence="3" id="KW-1185">Reference proteome</keyword>
<name>A0A9X9PT02_GULGU</name>
<gene>
    <name evidence="2" type="ORF">BN2614_LOCUS3</name>
</gene>
<accession>A0A9X9PT02</accession>
<dbReference type="Proteomes" id="UP000269945">
    <property type="component" value="Unassembled WGS sequence"/>
</dbReference>